<protein>
    <submittedName>
        <fullName evidence="1">Uncharacterized protein</fullName>
    </submittedName>
</protein>
<reference evidence="1" key="1">
    <citation type="journal article" date="2015" name="Nature">
        <title>Complex archaea that bridge the gap between prokaryotes and eukaryotes.</title>
        <authorList>
            <person name="Spang A."/>
            <person name="Saw J.H."/>
            <person name="Jorgensen S.L."/>
            <person name="Zaremba-Niedzwiedzka K."/>
            <person name="Martijn J."/>
            <person name="Lind A.E."/>
            <person name="van Eijk R."/>
            <person name="Schleper C."/>
            <person name="Guy L."/>
            <person name="Ettema T.J."/>
        </authorList>
    </citation>
    <scope>NUCLEOTIDE SEQUENCE</scope>
</reference>
<dbReference type="EMBL" id="LAZR01000158">
    <property type="protein sequence ID" value="KKN85526.1"/>
    <property type="molecule type" value="Genomic_DNA"/>
</dbReference>
<proteinExistence type="predicted"/>
<sequence>MKFFDQENSSRSVAVVPVAGDTVTLTGTSGTANITVNGVAYLATFDTDFDETAEDFKVSHSVALGLRGINVAVVGSVKQVDTVSVTGASGTADIAAAGGLTKLLTFNSTLTLTCSDFVTANAAAYLAVGIVLTSSVADLIFTSVDAGGEFAHPTITNVSGDLAGTVANTTAPASLLVFSKKRSHIVTERVIVTIANVSGDLAGTVAGTFTPDFNIARVYQISISAATTIAKALNLRAGQSVRFEITATGAFAITWNAAYQFAGGTEHTQTSTALDILKGNYNAAADKVYLTLEAADVKA</sequence>
<comment type="caution">
    <text evidence="1">The sequence shown here is derived from an EMBL/GenBank/DDBJ whole genome shotgun (WGS) entry which is preliminary data.</text>
</comment>
<dbReference type="AlphaFoldDB" id="A0A0F9WHV8"/>
<name>A0A0F9WHV8_9ZZZZ</name>
<organism evidence="1">
    <name type="scientific">marine sediment metagenome</name>
    <dbReference type="NCBI Taxonomy" id="412755"/>
    <lineage>
        <taxon>unclassified sequences</taxon>
        <taxon>metagenomes</taxon>
        <taxon>ecological metagenomes</taxon>
    </lineage>
</organism>
<gene>
    <name evidence="1" type="ORF">LCGC14_0278490</name>
</gene>
<evidence type="ECO:0000313" key="1">
    <source>
        <dbReference type="EMBL" id="KKN85526.1"/>
    </source>
</evidence>
<accession>A0A0F9WHV8</accession>